<dbReference type="AlphaFoldDB" id="A0A382RDN8"/>
<feature type="transmembrane region" description="Helical" evidence="1">
    <location>
        <begin position="54"/>
        <end position="71"/>
    </location>
</feature>
<dbReference type="EMBL" id="UINC01120651">
    <property type="protein sequence ID" value="SVC95267.1"/>
    <property type="molecule type" value="Genomic_DNA"/>
</dbReference>
<evidence type="ECO:0000313" key="2">
    <source>
        <dbReference type="EMBL" id="SVC95267.1"/>
    </source>
</evidence>
<feature type="non-terminal residue" evidence="2">
    <location>
        <position position="82"/>
    </location>
</feature>
<sequence>MYSVTKKLGGQTKTKRKGNYPSCTMTSFNDLKTVTQAGLAWMPARELTMPATPYPHLFSPAVLCAIVSVYLRQLPRYRRSSS</sequence>
<evidence type="ECO:0000256" key="1">
    <source>
        <dbReference type="SAM" id="Phobius"/>
    </source>
</evidence>
<keyword evidence="1" id="KW-0472">Membrane</keyword>
<keyword evidence="1" id="KW-1133">Transmembrane helix</keyword>
<reference evidence="2" key="1">
    <citation type="submission" date="2018-05" db="EMBL/GenBank/DDBJ databases">
        <authorList>
            <person name="Lanie J.A."/>
            <person name="Ng W.-L."/>
            <person name="Kazmierczak K.M."/>
            <person name="Andrzejewski T.M."/>
            <person name="Davidsen T.M."/>
            <person name="Wayne K.J."/>
            <person name="Tettelin H."/>
            <person name="Glass J.I."/>
            <person name="Rusch D."/>
            <person name="Podicherti R."/>
            <person name="Tsui H.-C.T."/>
            <person name="Winkler M.E."/>
        </authorList>
    </citation>
    <scope>NUCLEOTIDE SEQUENCE</scope>
</reference>
<protein>
    <submittedName>
        <fullName evidence="2">Uncharacterized protein</fullName>
    </submittedName>
</protein>
<gene>
    <name evidence="2" type="ORF">METZ01_LOCUS348121</name>
</gene>
<proteinExistence type="predicted"/>
<organism evidence="2">
    <name type="scientific">marine metagenome</name>
    <dbReference type="NCBI Taxonomy" id="408172"/>
    <lineage>
        <taxon>unclassified sequences</taxon>
        <taxon>metagenomes</taxon>
        <taxon>ecological metagenomes</taxon>
    </lineage>
</organism>
<accession>A0A382RDN8</accession>
<name>A0A382RDN8_9ZZZZ</name>
<keyword evidence="1" id="KW-0812">Transmembrane</keyword>